<keyword evidence="6" id="KW-0963">Cytoplasm</keyword>
<evidence type="ECO:0000256" key="10">
    <source>
        <dbReference type="ARBA" id="ARBA00032057"/>
    </source>
</evidence>
<evidence type="ECO:0000256" key="2">
    <source>
        <dbReference type="ARBA" id="ARBA00005199"/>
    </source>
</evidence>
<dbReference type="EMBL" id="FXUL01000007">
    <property type="protein sequence ID" value="SMP61370.1"/>
    <property type="molecule type" value="Genomic_DNA"/>
</dbReference>
<comment type="caution">
    <text evidence="16">The sequence shown here is derived from an EMBL/GenBank/DDBJ whole genome shotgun (WGS) entry which is preliminary data.</text>
</comment>
<dbReference type="Gene3D" id="1.10.10.760">
    <property type="entry name" value="E-set domains of sugar-utilizing enzymes"/>
    <property type="match status" value="1"/>
</dbReference>
<evidence type="ECO:0000256" key="12">
    <source>
        <dbReference type="ARBA" id="ARBA00034013"/>
    </source>
</evidence>
<dbReference type="SMART" id="SM00642">
    <property type="entry name" value="Aamy"/>
    <property type="match status" value="1"/>
</dbReference>
<gene>
    <name evidence="16" type="ORF">SAMN06295970_107148</name>
</gene>
<feature type="domain" description="Glycosyl hydrolase family 13 catalytic" evidence="15">
    <location>
        <begin position="101"/>
        <end position="458"/>
    </location>
</feature>
<evidence type="ECO:0000256" key="13">
    <source>
        <dbReference type="NCBIfam" id="TIGR02402"/>
    </source>
</evidence>
<evidence type="ECO:0000259" key="15">
    <source>
        <dbReference type="SMART" id="SM00642"/>
    </source>
</evidence>
<dbReference type="Pfam" id="PF11941">
    <property type="entry name" value="DUF3459"/>
    <property type="match status" value="1"/>
</dbReference>
<evidence type="ECO:0000256" key="7">
    <source>
        <dbReference type="ARBA" id="ARBA00022801"/>
    </source>
</evidence>
<comment type="similarity">
    <text evidence="3 14">Belongs to the glycosyl hydrolase 13 family.</text>
</comment>
<keyword evidence="17" id="KW-1185">Reference proteome</keyword>
<reference evidence="16 17" key="1">
    <citation type="submission" date="2017-05" db="EMBL/GenBank/DDBJ databases">
        <authorList>
            <person name="Varghese N."/>
            <person name="Submissions S."/>
        </authorList>
    </citation>
    <scope>NUCLEOTIDE SEQUENCE [LARGE SCALE GENOMIC DNA]</scope>
    <source>
        <strain evidence="16 17">DSM 26001</strain>
    </source>
</reference>
<evidence type="ECO:0000256" key="14">
    <source>
        <dbReference type="PIRNR" id="PIRNR006337"/>
    </source>
</evidence>
<dbReference type="InterPro" id="IPR006047">
    <property type="entry name" value="GH13_cat_dom"/>
</dbReference>
<name>A0ABY1Q6P6_9BURK</name>
<comment type="pathway">
    <text evidence="2 14">Glycan biosynthesis; trehalose biosynthesis.</text>
</comment>
<dbReference type="InterPro" id="IPR012768">
    <property type="entry name" value="Trehalose_TreZ"/>
</dbReference>
<dbReference type="PIRSF" id="PIRSF006337">
    <property type="entry name" value="Trehalose_TreZ"/>
    <property type="match status" value="1"/>
</dbReference>
<sequence length="609" mass="67724">MQTHDLPQQTIADIPMTSYGATLYGPDLTRFRVWAPNANQVEVLVNATETIPMTPLADGWFEAVARCGAGARYLYRFDGRLEVPDPASRAQEGDAHSASIVVDPHSYQWRDTGWTGRPWEETVFYELHVGAYGGFAGVTERLPALARLGITAVELMPIATFPGSRNWGYDGVLQFAPEKTYGSPDELKALVDTAHALGIMVFLDVVYNHFGPDGNYLCNYARAFFRDDLDTPWGAAIDFRRPEVKEFFVQNALYWINEFHFDGLRLDALHAITEQEWLPELAADIRARISPDRIIHLVMEHEDNAAHLLPTSFNAQWNDDGHHALHVMLTDETHGYYADYADDTAAKLARCLEQGFIYQGEPSSHRNGIPRGRPSHHLPPTAFVLFLQNHDQVGNRAYGDRLTTLARTSALRAAMALVLLSPQIPLLFMGEPVGAKAPFRYFTDYADEQLAAAVREGRRSEFAAFAEFEDEEKRSCIPDPNDPDTFDASIPPTAADPDLDRECRQWLSWTRSLLKVRHAEIIPRLAGCTAETAQVLSAKATSARWRMGDGTVLEIAINLASEPVPYERNLSAGDHRLLFETPGAGIAARSGHLPGDALVAFLSTPQTHS</sequence>
<keyword evidence="8" id="KW-0119">Carbohydrate metabolism</keyword>
<dbReference type="Proteomes" id="UP001158049">
    <property type="component" value="Unassembled WGS sequence"/>
</dbReference>
<accession>A0ABY1Q6P6</accession>
<keyword evidence="7 14" id="KW-0378">Hydrolase</keyword>
<evidence type="ECO:0000313" key="16">
    <source>
        <dbReference type="EMBL" id="SMP61370.1"/>
    </source>
</evidence>
<evidence type="ECO:0000256" key="11">
    <source>
        <dbReference type="ARBA" id="ARBA00033284"/>
    </source>
</evidence>
<dbReference type="Pfam" id="PF02922">
    <property type="entry name" value="CBM_48"/>
    <property type="match status" value="1"/>
</dbReference>
<evidence type="ECO:0000256" key="5">
    <source>
        <dbReference type="ARBA" id="ARBA00015938"/>
    </source>
</evidence>
<dbReference type="InterPro" id="IPR022567">
    <property type="entry name" value="DUF3459"/>
</dbReference>
<protein>
    <recommendedName>
        <fullName evidence="5 13">Malto-oligosyltrehalose trehalohydrolase</fullName>
        <shortName evidence="14">MTHase</shortName>
        <ecNumber evidence="4 13">3.2.1.141</ecNumber>
    </recommendedName>
    <alternativeName>
        <fullName evidence="11 14">4-alpha-D-((1-&gt;4)-alpha-D-glucano)trehalose trehalohydrolase</fullName>
    </alternativeName>
    <alternativeName>
        <fullName evidence="10 14">Maltooligosyl trehalose trehalohydrolase</fullName>
    </alternativeName>
</protein>
<proteinExistence type="inferred from homology"/>
<dbReference type="InterPro" id="IPR044901">
    <property type="entry name" value="Trehalose_TreZ_E-set_sf"/>
</dbReference>
<evidence type="ECO:0000256" key="4">
    <source>
        <dbReference type="ARBA" id="ARBA00012268"/>
    </source>
</evidence>
<dbReference type="InterPro" id="IPR014756">
    <property type="entry name" value="Ig_E-set"/>
</dbReference>
<comment type="catalytic activity">
    <reaction evidence="12 14">
        <text>hydrolysis of (1-&gt;4)-alpha-D-glucosidic linkage in 4-alpha-D-[(1-&gt;4)-alpha-D-glucanosyl]n trehalose to yield trehalose and (1-&gt;4)-alpha-D-glucan.</text>
        <dbReference type="EC" id="3.2.1.141"/>
    </reaction>
</comment>
<dbReference type="InterPro" id="IPR004193">
    <property type="entry name" value="Glyco_hydro_13_N"/>
</dbReference>
<dbReference type="Gene3D" id="3.20.20.80">
    <property type="entry name" value="Glycosidases"/>
    <property type="match status" value="1"/>
</dbReference>
<dbReference type="RefSeq" id="WP_283442469.1">
    <property type="nucleotide sequence ID" value="NZ_FXUL01000007.1"/>
</dbReference>
<dbReference type="InterPro" id="IPR017853">
    <property type="entry name" value="GH"/>
</dbReference>
<evidence type="ECO:0000256" key="8">
    <source>
        <dbReference type="ARBA" id="ARBA00023277"/>
    </source>
</evidence>
<keyword evidence="9 14" id="KW-0326">Glycosidase</keyword>
<evidence type="ECO:0000256" key="6">
    <source>
        <dbReference type="ARBA" id="ARBA00022490"/>
    </source>
</evidence>
<dbReference type="Gene3D" id="2.60.40.10">
    <property type="entry name" value="Immunoglobulins"/>
    <property type="match status" value="1"/>
</dbReference>
<dbReference type="CDD" id="cd11325">
    <property type="entry name" value="AmyAc_GTHase"/>
    <property type="match status" value="1"/>
</dbReference>
<dbReference type="PANTHER" id="PTHR43651:SF11">
    <property type="entry name" value="MALTO-OLIGOSYLTREHALOSE TREHALOHYDROLASE"/>
    <property type="match status" value="1"/>
</dbReference>
<comment type="subcellular location">
    <subcellularLocation>
        <location evidence="1">Cytoplasm</location>
    </subcellularLocation>
</comment>
<dbReference type="SUPFAM" id="SSF81296">
    <property type="entry name" value="E set domains"/>
    <property type="match status" value="1"/>
</dbReference>
<evidence type="ECO:0000313" key="17">
    <source>
        <dbReference type="Proteomes" id="UP001158049"/>
    </source>
</evidence>
<dbReference type="CDD" id="cd02853">
    <property type="entry name" value="E_set_MTHase_like_N"/>
    <property type="match status" value="1"/>
</dbReference>
<dbReference type="Pfam" id="PF00128">
    <property type="entry name" value="Alpha-amylase"/>
    <property type="match status" value="1"/>
</dbReference>
<evidence type="ECO:0000256" key="1">
    <source>
        <dbReference type="ARBA" id="ARBA00004496"/>
    </source>
</evidence>
<dbReference type="InterPro" id="IPR013783">
    <property type="entry name" value="Ig-like_fold"/>
</dbReference>
<evidence type="ECO:0000256" key="3">
    <source>
        <dbReference type="ARBA" id="ARBA00008061"/>
    </source>
</evidence>
<dbReference type="NCBIfam" id="TIGR02402">
    <property type="entry name" value="trehalose_TreZ"/>
    <property type="match status" value="1"/>
</dbReference>
<evidence type="ECO:0000256" key="9">
    <source>
        <dbReference type="ARBA" id="ARBA00023295"/>
    </source>
</evidence>
<dbReference type="EC" id="3.2.1.141" evidence="4 13"/>
<dbReference type="PANTHER" id="PTHR43651">
    <property type="entry name" value="1,4-ALPHA-GLUCAN-BRANCHING ENZYME"/>
    <property type="match status" value="1"/>
</dbReference>
<dbReference type="SUPFAM" id="SSF51445">
    <property type="entry name" value="(Trans)glycosidases"/>
    <property type="match status" value="1"/>
</dbReference>
<organism evidence="16 17">
    <name type="scientific">Noviherbaspirillum suwonense</name>
    <dbReference type="NCBI Taxonomy" id="1224511"/>
    <lineage>
        <taxon>Bacteria</taxon>
        <taxon>Pseudomonadati</taxon>
        <taxon>Pseudomonadota</taxon>
        <taxon>Betaproteobacteria</taxon>
        <taxon>Burkholderiales</taxon>
        <taxon>Oxalobacteraceae</taxon>
        <taxon>Noviherbaspirillum</taxon>
    </lineage>
</organism>
<dbReference type="GO" id="GO:0016787">
    <property type="term" value="F:hydrolase activity"/>
    <property type="evidence" value="ECO:0007669"/>
    <property type="project" value="UniProtKB-KW"/>
</dbReference>